<comment type="caution">
    <text evidence="2">The sequence shown here is derived from an EMBL/GenBank/DDBJ whole genome shotgun (WGS) entry which is preliminary data.</text>
</comment>
<dbReference type="AlphaFoldDB" id="A0A9W6XWC4"/>
<accession>A0A9W6XWC4</accession>
<dbReference type="EMBL" id="BSXT01002139">
    <property type="protein sequence ID" value="GMF47262.1"/>
    <property type="molecule type" value="Genomic_DNA"/>
</dbReference>
<keyword evidence="3" id="KW-1185">Reference proteome</keyword>
<dbReference type="OrthoDB" id="204058at2759"/>
<evidence type="ECO:0000256" key="1">
    <source>
        <dbReference type="SAM" id="MobiDB-lite"/>
    </source>
</evidence>
<reference evidence="2" key="1">
    <citation type="submission" date="2023-04" db="EMBL/GenBank/DDBJ databases">
        <title>Phytophthora fragariaefolia NBRC 109709.</title>
        <authorList>
            <person name="Ichikawa N."/>
            <person name="Sato H."/>
            <person name="Tonouchi N."/>
        </authorList>
    </citation>
    <scope>NUCLEOTIDE SEQUENCE</scope>
    <source>
        <strain evidence="2">NBRC 109709</strain>
    </source>
</reference>
<proteinExistence type="predicted"/>
<feature type="region of interest" description="Disordered" evidence="1">
    <location>
        <begin position="69"/>
        <end position="99"/>
    </location>
</feature>
<feature type="compositionally biased region" description="Basic residues" evidence="1">
    <location>
        <begin position="71"/>
        <end position="82"/>
    </location>
</feature>
<feature type="region of interest" description="Disordered" evidence="1">
    <location>
        <begin position="1"/>
        <end position="21"/>
    </location>
</feature>
<name>A0A9W6XWC4_9STRA</name>
<sequence>MRIENRLRQGCSPRTPDSGQIAHSVTSEVEMELELVQPPAQSDKESSHYFLVPLLPAILEDDDGDIIVPRKQSRKRRKKTKKDRVDYVSGEGETARTQSPKSKDTLFFLEARSQTTWDAAGTQLWRAAFLLAEYIYSSPVRLIVDILIWYSRLTFVHDN</sequence>
<organism evidence="2 3">
    <name type="scientific">Phytophthora fragariaefolia</name>
    <dbReference type="NCBI Taxonomy" id="1490495"/>
    <lineage>
        <taxon>Eukaryota</taxon>
        <taxon>Sar</taxon>
        <taxon>Stramenopiles</taxon>
        <taxon>Oomycota</taxon>
        <taxon>Peronosporomycetes</taxon>
        <taxon>Peronosporales</taxon>
        <taxon>Peronosporaceae</taxon>
        <taxon>Phytophthora</taxon>
    </lineage>
</organism>
<gene>
    <name evidence="2" type="ORF">Pfra01_001775200</name>
</gene>
<protein>
    <submittedName>
        <fullName evidence="2">Unnamed protein product</fullName>
    </submittedName>
</protein>
<evidence type="ECO:0000313" key="3">
    <source>
        <dbReference type="Proteomes" id="UP001165121"/>
    </source>
</evidence>
<dbReference type="Proteomes" id="UP001165121">
    <property type="component" value="Unassembled WGS sequence"/>
</dbReference>
<evidence type="ECO:0000313" key="2">
    <source>
        <dbReference type="EMBL" id="GMF47262.1"/>
    </source>
</evidence>